<keyword evidence="1" id="KW-0732">Signal</keyword>
<organism evidence="2 3">
    <name type="scientific">Stieleria bergensis</name>
    <dbReference type="NCBI Taxonomy" id="2528025"/>
    <lineage>
        <taxon>Bacteria</taxon>
        <taxon>Pseudomonadati</taxon>
        <taxon>Planctomycetota</taxon>
        <taxon>Planctomycetia</taxon>
        <taxon>Pirellulales</taxon>
        <taxon>Pirellulaceae</taxon>
        <taxon>Stieleria</taxon>
    </lineage>
</organism>
<dbReference type="EMBL" id="CP036272">
    <property type="protein sequence ID" value="QDT58089.1"/>
    <property type="molecule type" value="Genomic_DNA"/>
</dbReference>
<accession>A0A517SPQ8</accession>
<proteinExistence type="predicted"/>
<evidence type="ECO:0000256" key="1">
    <source>
        <dbReference type="ARBA" id="ARBA00022729"/>
    </source>
</evidence>
<dbReference type="InterPro" id="IPR029058">
    <property type="entry name" value="AB_hydrolase_fold"/>
</dbReference>
<reference evidence="2 3" key="1">
    <citation type="submission" date="2019-02" db="EMBL/GenBank/DDBJ databases">
        <title>Deep-cultivation of Planctomycetes and their phenomic and genomic characterization uncovers novel biology.</title>
        <authorList>
            <person name="Wiegand S."/>
            <person name="Jogler M."/>
            <person name="Boedeker C."/>
            <person name="Pinto D."/>
            <person name="Vollmers J."/>
            <person name="Rivas-Marin E."/>
            <person name="Kohn T."/>
            <person name="Peeters S.H."/>
            <person name="Heuer A."/>
            <person name="Rast P."/>
            <person name="Oberbeckmann S."/>
            <person name="Bunk B."/>
            <person name="Jeske O."/>
            <person name="Meyerdierks A."/>
            <person name="Storesund J.E."/>
            <person name="Kallscheuer N."/>
            <person name="Luecker S."/>
            <person name="Lage O.M."/>
            <person name="Pohl T."/>
            <person name="Merkel B.J."/>
            <person name="Hornburger P."/>
            <person name="Mueller R.-W."/>
            <person name="Bruemmer F."/>
            <person name="Labrenz M."/>
            <person name="Spormann A.M."/>
            <person name="Op den Camp H."/>
            <person name="Overmann J."/>
            <person name="Amann R."/>
            <person name="Jetten M.S.M."/>
            <person name="Mascher T."/>
            <person name="Medema M.H."/>
            <person name="Devos D.P."/>
            <person name="Kaster A.-K."/>
            <person name="Ovreas L."/>
            <person name="Rohde M."/>
            <person name="Galperin M.Y."/>
            <person name="Jogler C."/>
        </authorList>
    </citation>
    <scope>NUCLEOTIDE SEQUENCE [LARGE SCALE GENOMIC DNA]</scope>
    <source>
        <strain evidence="2 3">SV_7m_r</strain>
    </source>
</reference>
<dbReference type="PANTHER" id="PTHR43037">
    <property type="entry name" value="UNNAMED PRODUCT-RELATED"/>
    <property type="match status" value="1"/>
</dbReference>
<dbReference type="SUPFAM" id="SSF53474">
    <property type="entry name" value="alpha/beta-Hydrolases"/>
    <property type="match status" value="1"/>
</dbReference>
<dbReference type="RefSeq" id="WP_419188006.1">
    <property type="nucleotide sequence ID" value="NZ_CP036272.1"/>
</dbReference>
<dbReference type="AlphaFoldDB" id="A0A517SPQ8"/>
<dbReference type="PANTHER" id="PTHR43037:SF1">
    <property type="entry name" value="BLL1128 PROTEIN"/>
    <property type="match status" value="1"/>
</dbReference>
<dbReference type="Proteomes" id="UP000315003">
    <property type="component" value="Chromosome"/>
</dbReference>
<gene>
    <name evidence="2" type="ORF">SV7mr_05780</name>
</gene>
<sequence>MKHLLITRLRLPNRVFGLALLIVTAQLLVATPVGAEELVTLRSGLTLQGSTTDIPSLNQNAFESNGGIPAIRPILLVDDGLRRVYVHRRGMTVGAPQQIGGILQTVEFDQPIPTAGKKVQSMGDIIRASPFNEYGWRTVVVRGPNGLPLSIIQGISSINERYAKIEALKAKPSLIWDMRVSTKAIQPQTLQKIFRKKLDQNDPDARLEAVRFFMASQRYRAAEEELTRTIRQFPELKDMQDNLAGIIEQQALRLVDEAQRRMEVGQTEFARSILERFPMSAVGKVRRQSVRDMIDELNQTDQQVKAIAESLQADIARLPAAQQAALQGILNEIVAGLSPNTLARLSDYIRLKDADTVSLENRTALAVAGWLMGSGSGEQNLVIATSLVKVRDLVHEYLGSDDANRRQAILKEIDGLEGSQVNYIARLLPQLLPTLPFPEGSADPAIEGFYRIGQESARGSLTFETSIGGEGVDYVIQLPPQYDPLREYPCILALPPPGLPAEAELTWWAGEVAAGKTQRGGHAMRNGYIVVSPIWSRGTQRKYEYTRREHRAVLAALRDAMRRASIDSDRVFLTGHGEGATAAWDIALAHPDHWAGMISINGEPSKTIRHYFPNARHVPMYFLMGGSSGPTPPLIRMGAILDDYMNVNNDATVVMYRGRGSEDFFEEIPELFRWMNASTHVRQAIPDELDVVTMRTGDQYFWWLELGPLKPNIDIEPVLWNADRITTGKIEAAIRGDNLVRVASLPSDSFRLLFRPGMGLDLNQPIEIRHGSSSSKIEFDQSIVPLLEDTRTRSDRKRPYWFSFSYPPPK</sequence>
<evidence type="ECO:0000313" key="2">
    <source>
        <dbReference type="EMBL" id="QDT58089.1"/>
    </source>
</evidence>
<dbReference type="InterPro" id="IPR050955">
    <property type="entry name" value="Plant_Biomass_Hydrol_Est"/>
</dbReference>
<evidence type="ECO:0000313" key="3">
    <source>
        <dbReference type="Proteomes" id="UP000315003"/>
    </source>
</evidence>
<evidence type="ECO:0008006" key="4">
    <source>
        <dbReference type="Google" id="ProtNLM"/>
    </source>
</evidence>
<protein>
    <recommendedName>
        <fullName evidence="4">Alpha/beta hydrolase family protein</fullName>
    </recommendedName>
</protein>
<dbReference type="Gene3D" id="3.40.50.1820">
    <property type="entry name" value="alpha/beta hydrolase"/>
    <property type="match status" value="1"/>
</dbReference>
<keyword evidence="3" id="KW-1185">Reference proteome</keyword>
<name>A0A517SPQ8_9BACT</name>